<evidence type="ECO:0000256" key="8">
    <source>
        <dbReference type="ARBA" id="ARBA00023285"/>
    </source>
</evidence>
<comment type="similarity">
    <text evidence="12">Belongs to the peptidase M20C family.</text>
</comment>
<dbReference type="PANTHER" id="PTHR43501:SF1">
    <property type="entry name" value="CYTOSOL NON-SPECIFIC DIPEPTIDASE"/>
    <property type="match status" value="1"/>
</dbReference>
<dbReference type="AlphaFoldDB" id="A0A1Q9JGJ3"/>
<evidence type="ECO:0000256" key="3">
    <source>
        <dbReference type="ARBA" id="ARBA00022670"/>
    </source>
</evidence>
<feature type="domain" description="Peptidase M20 dimerisation" evidence="18">
    <location>
        <begin position="208"/>
        <end position="290"/>
    </location>
</feature>
<evidence type="ECO:0000259" key="18">
    <source>
        <dbReference type="Pfam" id="PF07687"/>
    </source>
</evidence>
<protein>
    <recommendedName>
        <fullName evidence="13">Cytosol non-specific dipeptidase</fullName>
        <ecNumber evidence="10">3.4.13.18</ecNumber>
    </recommendedName>
    <alternativeName>
        <fullName evidence="16">Aminoacyl-histidine dipeptidase</fullName>
    </alternativeName>
    <alternativeName>
        <fullName evidence="15">Beta-alanyl-histidine dipeptidase</fullName>
    </alternativeName>
    <alternativeName>
        <fullName evidence="14">Carnosinase</fullName>
    </alternativeName>
    <alternativeName>
        <fullName evidence="11">Peptidase D</fullName>
    </alternativeName>
    <alternativeName>
        <fullName evidence="17">Xaa-His dipeptidase</fullName>
    </alternativeName>
</protein>
<comment type="cofactor">
    <cofactor evidence="1">
        <name>Co(2+)</name>
        <dbReference type="ChEBI" id="CHEBI:48828"/>
    </cofactor>
</comment>
<dbReference type="GO" id="GO:0046872">
    <property type="term" value="F:metal ion binding"/>
    <property type="evidence" value="ECO:0007669"/>
    <property type="project" value="UniProtKB-KW"/>
</dbReference>
<dbReference type="InterPro" id="IPR001160">
    <property type="entry name" value="Peptidase_M20C"/>
</dbReference>
<evidence type="ECO:0000256" key="16">
    <source>
        <dbReference type="ARBA" id="ARBA00077688"/>
    </source>
</evidence>
<dbReference type="STRING" id="1261640.BHK98_04020"/>
<proteinExistence type="inferred from homology"/>
<evidence type="ECO:0000256" key="4">
    <source>
        <dbReference type="ARBA" id="ARBA00022723"/>
    </source>
</evidence>
<keyword evidence="5" id="KW-0378">Hydrolase</keyword>
<dbReference type="InterPro" id="IPR002933">
    <property type="entry name" value="Peptidase_M20"/>
</dbReference>
<organism evidence="19 20">
    <name type="scientific">Hornefia porci</name>
    <dbReference type="NCBI Taxonomy" id="2652292"/>
    <lineage>
        <taxon>Bacteria</taxon>
        <taxon>Bacillati</taxon>
        <taxon>Bacillota</taxon>
        <taxon>Clostridia</taxon>
        <taxon>Peptostreptococcales</taxon>
        <taxon>Anaerovoracaceae</taxon>
        <taxon>Hornefia</taxon>
    </lineage>
</organism>
<dbReference type="RefSeq" id="WP_075712298.1">
    <property type="nucleotide sequence ID" value="NZ_MJIE01000001.1"/>
</dbReference>
<keyword evidence="4" id="KW-0479">Metal-binding</keyword>
<dbReference type="SUPFAM" id="SSF53187">
    <property type="entry name" value="Zn-dependent exopeptidases"/>
    <property type="match status" value="1"/>
</dbReference>
<keyword evidence="8" id="KW-0170">Cobalt</keyword>
<dbReference type="CDD" id="cd03890">
    <property type="entry name" value="M20_pepD"/>
    <property type="match status" value="1"/>
</dbReference>
<evidence type="ECO:0000256" key="10">
    <source>
        <dbReference type="ARBA" id="ARBA00038976"/>
    </source>
</evidence>
<dbReference type="PANTHER" id="PTHR43501">
    <property type="entry name" value="CYTOSOL NON-SPECIFIC DIPEPTIDASE"/>
    <property type="match status" value="1"/>
</dbReference>
<evidence type="ECO:0000256" key="9">
    <source>
        <dbReference type="ARBA" id="ARBA00036421"/>
    </source>
</evidence>
<dbReference type="Gene3D" id="3.40.630.10">
    <property type="entry name" value="Zn peptidases"/>
    <property type="match status" value="2"/>
</dbReference>
<dbReference type="OrthoDB" id="9773892at2"/>
<evidence type="ECO:0000256" key="5">
    <source>
        <dbReference type="ARBA" id="ARBA00022801"/>
    </source>
</evidence>
<evidence type="ECO:0000313" key="19">
    <source>
        <dbReference type="EMBL" id="OLR55303.1"/>
    </source>
</evidence>
<evidence type="ECO:0000256" key="14">
    <source>
        <dbReference type="ARBA" id="ARBA00075285"/>
    </source>
</evidence>
<dbReference type="FunFam" id="3.40.630.10:FF:000015">
    <property type="entry name" value="Aminoacyl-histidine dipeptidase PepD"/>
    <property type="match status" value="1"/>
</dbReference>
<name>A0A1Q9JGJ3_9FIRM</name>
<comment type="cofactor">
    <cofactor evidence="2">
        <name>Zn(2+)</name>
        <dbReference type="ChEBI" id="CHEBI:29105"/>
    </cofactor>
</comment>
<evidence type="ECO:0000313" key="20">
    <source>
        <dbReference type="Proteomes" id="UP000187404"/>
    </source>
</evidence>
<keyword evidence="6" id="KW-0862">Zinc</keyword>
<dbReference type="GO" id="GO:0005829">
    <property type="term" value="C:cytosol"/>
    <property type="evidence" value="ECO:0007669"/>
    <property type="project" value="TreeGrafter"/>
</dbReference>
<dbReference type="NCBIfam" id="TIGR01893">
    <property type="entry name" value="aa-his-dipept"/>
    <property type="match status" value="1"/>
</dbReference>
<dbReference type="GO" id="GO:0006508">
    <property type="term" value="P:proteolysis"/>
    <property type="evidence" value="ECO:0007669"/>
    <property type="project" value="UniProtKB-KW"/>
</dbReference>
<dbReference type="Pfam" id="PF01546">
    <property type="entry name" value="Peptidase_M20"/>
    <property type="match status" value="1"/>
</dbReference>
<gene>
    <name evidence="19" type="ORF">BHK98_04020</name>
</gene>
<accession>A0A1Q9JGJ3</accession>
<evidence type="ECO:0000256" key="6">
    <source>
        <dbReference type="ARBA" id="ARBA00022833"/>
    </source>
</evidence>
<evidence type="ECO:0000256" key="7">
    <source>
        <dbReference type="ARBA" id="ARBA00023049"/>
    </source>
</evidence>
<evidence type="ECO:0000256" key="17">
    <source>
        <dbReference type="ARBA" id="ARBA00078074"/>
    </source>
</evidence>
<comment type="catalytic activity">
    <reaction evidence="9">
        <text>Hydrolysis of dipeptides, preferentially hydrophobic dipeptides including prolyl amino acids.</text>
        <dbReference type="EC" id="3.4.13.18"/>
    </reaction>
</comment>
<evidence type="ECO:0000256" key="1">
    <source>
        <dbReference type="ARBA" id="ARBA00001941"/>
    </source>
</evidence>
<evidence type="ECO:0000256" key="15">
    <source>
        <dbReference type="ARBA" id="ARBA00076004"/>
    </source>
</evidence>
<comment type="caution">
    <text evidence="19">The sequence shown here is derived from an EMBL/GenBank/DDBJ whole genome shotgun (WGS) entry which is preliminary data.</text>
</comment>
<evidence type="ECO:0000256" key="11">
    <source>
        <dbReference type="ARBA" id="ARBA00044252"/>
    </source>
</evidence>
<dbReference type="PRINTS" id="PR00934">
    <property type="entry name" value="XHISDIPTASE"/>
</dbReference>
<dbReference type="Pfam" id="PF07687">
    <property type="entry name" value="M20_dimer"/>
    <property type="match status" value="1"/>
</dbReference>
<dbReference type="GO" id="GO:0070573">
    <property type="term" value="F:metallodipeptidase activity"/>
    <property type="evidence" value="ECO:0007669"/>
    <property type="project" value="TreeGrafter"/>
</dbReference>
<dbReference type="PIRSF" id="PIRSF016599">
    <property type="entry name" value="Xaa-His_dipept"/>
    <property type="match status" value="1"/>
</dbReference>
<keyword evidence="7" id="KW-0482">Metalloprotease</keyword>
<evidence type="ECO:0000256" key="13">
    <source>
        <dbReference type="ARBA" id="ARBA00071271"/>
    </source>
</evidence>
<evidence type="ECO:0000256" key="2">
    <source>
        <dbReference type="ARBA" id="ARBA00001947"/>
    </source>
</evidence>
<dbReference type="InterPro" id="IPR011650">
    <property type="entry name" value="Peptidase_M20_dimer"/>
</dbReference>
<dbReference type="FunFam" id="3.40.630.10:FF:000072">
    <property type="entry name" value="Aminoacyl-histidine dipeptidase"/>
    <property type="match status" value="1"/>
</dbReference>
<evidence type="ECO:0000256" key="12">
    <source>
        <dbReference type="ARBA" id="ARBA00061423"/>
    </source>
</evidence>
<sequence length="484" mass="52703">MNELKNLQPEAVFDFFREIAAIPHGSGNTGQISDYLVKFAKDRGLEYCQDEANNVVIFKPASPGYEDAPRVMIQGHMDMVCEKTPDSTIDMEKDGLTLAVDGDWLYAENTTLGGDDGIAVAMALAAMDSDELQHPGIDAVFTVDEEVGMLGAEAIDVSRISARKMINIDSEEEGIITVSCAGGVTASVHLPVRRQTGKGVLGRLRIDGLLGGHSGIEIDKEHGNANLLMGRLLYTLSERVDFSLVRLAGGTKDNAICKLSEAEILTESADIDALRELCDEMNKTFAHELRSSDPEVRVTFTAEMSEVSAETLDRDSTRRVIAYLMQTPNGIQNMSKEIEGLVETSLNLGALSMDETEMVAAYAVRSSVATRKDYLCDKLESLSALLGGSVQYSGAYPGWEYREDSVLRDTCIEAYTKLYGKAPEIDAIHAGLECGLFAGKMGDDFDAVSFGPDMSGVHTTDEKLSISSVERTWKLLCEILKNCR</sequence>
<reference evidence="19 20" key="1">
    <citation type="journal article" date="2016" name="Appl. Environ. Microbiol.">
        <title>Function and Phylogeny of Bacterial Butyryl Coenzyme A:Acetate Transferases and Their Diversity in the Proximal Colon of Swine.</title>
        <authorList>
            <person name="Trachsel J."/>
            <person name="Bayles D.O."/>
            <person name="Looft T."/>
            <person name="Levine U.Y."/>
            <person name="Allen H.K."/>
        </authorList>
    </citation>
    <scope>NUCLEOTIDE SEQUENCE [LARGE SCALE GENOMIC DNA]</scope>
    <source>
        <strain evidence="19 20">68-3-10</strain>
    </source>
</reference>
<keyword evidence="20" id="KW-1185">Reference proteome</keyword>
<dbReference type="EC" id="3.4.13.18" evidence="10"/>
<keyword evidence="3" id="KW-0645">Protease</keyword>
<dbReference type="Proteomes" id="UP000187404">
    <property type="component" value="Unassembled WGS sequence"/>
</dbReference>
<dbReference type="EMBL" id="MJIE01000001">
    <property type="protein sequence ID" value="OLR55303.1"/>
    <property type="molecule type" value="Genomic_DNA"/>
</dbReference>